<organism evidence="2 3">
    <name type="scientific">Heracleum sosnowskyi</name>
    <dbReference type="NCBI Taxonomy" id="360622"/>
    <lineage>
        <taxon>Eukaryota</taxon>
        <taxon>Viridiplantae</taxon>
        <taxon>Streptophyta</taxon>
        <taxon>Embryophyta</taxon>
        <taxon>Tracheophyta</taxon>
        <taxon>Spermatophyta</taxon>
        <taxon>Magnoliopsida</taxon>
        <taxon>eudicotyledons</taxon>
        <taxon>Gunneridae</taxon>
        <taxon>Pentapetalae</taxon>
        <taxon>asterids</taxon>
        <taxon>campanulids</taxon>
        <taxon>Apiales</taxon>
        <taxon>Apiaceae</taxon>
        <taxon>Apioideae</taxon>
        <taxon>apioid superclade</taxon>
        <taxon>Tordylieae</taxon>
        <taxon>Tordyliinae</taxon>
        <taxon>Heracleum</taxon>
    </lineage>
</organism>
<keyword evidence="3" id="KW-1185">Reference proteome</keyword>
<evidence type="ECO:0000313" key="3">
    <source>
        <dbReference type="Proteomes" id="UP001237642"/>
    </source>
</evidence>
<reference evidence="2" key="1">
    <citation type="submission" date="2023-02" db="EMBL/GenBank/DDBJ databases">
        <title>Genome of toxic invasive species Heracleum sosnowskyi carries increased number of genes despite the absence of recent whole-genome duplications.</title>
        <authorList>
            <person name="Schelkunov M."/>
            <person name="Shtratnikova V."/>
            <person name="Makarenko M."/>
            <person name="Klepikova A."/>
            <person name="Omelchenko D."/>
            <person name="Novikova G."/>
            <person name="Obukhova E."/>
            <person name="Bogdanov V."/>
            <person name="Penin A."/>
            <person name="Logacheva M."/>
        </authorList>
    </citation>
    <scope>NUCLEOTIDE SEQUENCE</scope>
    <source>
        <strain evidence="2">Hsosn_3</strain>
        <tissue evidence="2">Leaf</tissue>
    </source>
</reference>
<protein>
    <submittedName>
        <fullName evidence="2">Uncharacterized protein</fullName>
    </submittedName>
</protein>
<sequence length="105" mass="11202">MLNSTKNAACSTVSDNSQGTPIVKSLSTPAKFTTAEGTPAKTLSTPAKLMNVTPALQRQKRSFYMSPVDDSARSPDKLVRCWCIGAVLPPPRQVNSSLESFSSPT</sequence>
<reference evidence="2" key="2">
    <citation type="submission" date="2023-05" db="EMBL/GenBank/DDBJ databases">
        <authorList>
            <person name="Schelkunov M.I."/>
        </authorList>
    </citation>
    <scope>NUCLEOTIDE SEQUENCE</scope>
    <source>
        <strain evidence="2">Hsosn_3</strain>
        <tissue evidence="2">Leaf</tissue>
    </source>
</reference>
<dbReference type="Proteomes" id="UP001237642">
    <property type="component" value="Unassembled WGS sequence"/>
</dbReference>
<proteinExistence type="predicted"/>
<gene>
    <name evidence="2" type="ORF">POM88_022696</name>
</gene>
<name>A0AAD8MTU1_9APIA</name>
<dbReference type="EMBL" id="JAUIZM010000005">
    <property type="protein sequence ID" value="KAK1384961.1"/>
    <property type="molecule type" value="Genomic_DNA"/>
</dbReference>
<evidence type="ECO:0000313" key="2">
    <source>
        <dbReference type="EMBL" id="KAK1384961.1"/>
    </source>
</evidence>
<feature type="region of interest" description="Disordered" evidence="1">
    <location>
        <begin position="1"/>
        <end position="22"/>
    </location>
</feature>
<dbReference type="AlphaFoldDB" id="A0AAD8MTU1"/>
<evidence type="ECO:0000256" key="1">
    <source>
        <dbReference type="SAM" id="MobiDB-lite"/>
    </source>
</evidence>
<accession>A0AAD8MTU1</accession>
<comment type="caution">
    <text evidence="2">The sequence shown here is derived from an EMBL/GenBank/DDBJ whole genome shotgun (WGS) entry which is preliminary data.</text>
</comment>